<evidence type="ECO:0000256" key="3">
    <source>
        <dbReference type="ARBA" id="ARBA00022729"/>
    </source>
</evidence>
<comment type="caution">
    <text evidence="8">The sequence shown here is derived from an EMBL/GenBank/DDBJ whole genome shotgun (WGS) entry which is preliminary data.</text>
</comment>
<feature type="domain" description="L-type lectin-like" evidence="7">
    <location>
        <begin position="27"/>
        <end position="241"/>
    </location>
</feature>
<dbReference type="GO" id="GO:0006888">
    <property type="term" value="P:endoplasmic reticulum to Golgi vesicle-mediated transport"/>
    <property type="evidence" value="ECO:0007669"/>
    <property type="project" value="TreeGrafter"/>
</dbReference>
<dbReference type="PANTHER" id="PTHR12223:SF45">
    <property type="entry name" value="RE50040P"/>
    <property type="match status" value="1"/>
</dbReference>
<sequence length="299" mass="33132">MLFNSRFITSAFAISSFCLGSLARFDSSEVSKLSLDYPYIDEGFQITNWDFGGSAIVDTSIGVLLTPDLPHRRGHLWSTRTLPKDNWIVEFDFLIGGKKVDYLFGDGFAFWATAERATGGPVFGSRDYFNGLGVFFDTYKNGRHDKKIPLVVGMLGDGKTPYDNQSDGLSSSFASCSNYEYRGQVNPVKCRVKFSIEGSTYLDCFTAHNITLPEDVYLGFTALTGELSDVHQISRIETNTFDSSDAEKMTGFKAPEPQVTVSNNSNFTSSFVKLLLVSGVFAAAFYGYKLYASKSSKRF</sequence>
<dbReference type="Pfam" id="PF03388">
    <property type="entry name" value="Lectin_leg-like"/>
    <property type="match status" value="1"/>
</dbReference>
<evidence type="ECO:0000256" key="4">
    <source>
        <dbReference type="ARBA" id="ARBA00022989"/>
    </source>
</evidence>
<evidence type="ECO:0000256" key="2">
    <source>
        <dbReference type="ARBA" id="ARBA00022692"/>
    </source>
</evidence>
<dbReference type="SUPFAM" id="SSF49899">
    <property type="entry name" value="Concanavalin A-like lectins/glucanases"/>
    <property type="match status" value="1"/>
</dbReference>
<evidence type="ECO:0000256" key="1">
    <source>
        <dbReference type="ARBA" id="ARBA00004479"/>
    </source>
</evidence>
<gene>
    <name evidence="8" type="ORF">BB561_003893</name>
</gene>
<dbReference type="Gene3D" id="2.60.120.200">
    <property type="match status" value="1"/>
</dbReference>
<feature type="signal peptide" evidence="6">
    <location>
        <begin position="1"/>
        <end position="23"/>
    </location>
</feature>
<dbReference type="AlphaFoldDB" id="A0A2T9YJ07"/>
<dbReference type="OrthoDB" id="270293at2759"/>
<keyword evidence="2" id="KW-0812">Transmembrane</keyword>
<keyword evidence="4" id="KW-1133">Transmembrane helix</keyword>
<dbReference type="CDD" id="cd07308">
    <property type="entry name" value="lectin_leg-like"/>
    <property type="match status" value="1"/>
</dbReference>
<dbReference type="GO" id="GO:0005789">
    <property type="term" value="C:endoplasmic reticulum membrane"/>
    <property type="evidence" value="ECO:0007669"/>
    <property type="project" value="TreeGrafter"/>
</dbReference>
<keyword evidence="9" id="KW-1185">Reference proteome</keyword>
<evidence type="ECO:0000259" key="7">
    <source>
        <dbReference type="PROSITE" id="PS51328"/>
    </source>
</evidence>
<dbReference type="EMBL" id="MBFR01000166">
    <property type="protein sequence ID" value="PVU92320.1"/>
    <property type="molecule type" value="Genomic_DNA"/>
</dbReference>
<evidence type="ECO:0000256" key="5">
    <source>
        <dbReference type="ARBA" id="ARBA00023136"/>
    </source>
</evidence>
<reference evidence="8 9" key="1">
    <citation type="journal article" date="2018" name="MBio">
        <title>Comparative Genomics Reveals the Core Gene Toolbox for the Fungus-Insect Symbiosis.</title>
        <authorList>
            <person name="Wang Y."/>
            <person name="Stata M."/>
            <person name="Wang W."/>
            <person name="Stajich J.E."/>
            <person name="White M.M."/>
            <person name="Moncalvo J.M."/>
        </authorList>
    </citation>
    <scope>NUCLEOTIDE SEQUENCE [LARGE SCALE GENOMIC DNA]</scope>
    <source>
        <strain evidence="8 9">SWE-8-4</strain>
    </source>
</reference>
<keyword evidence="5" id="KW-0472">Membrane</keyword>
<dbReference type="InterPro" id="IPR013320">
    <property type="entry name" value="ConA-like_dom_sf"/>
</dbReference>
<dbReference type="GO" id="GO:0005537">
    <property type="term" value="F:D-mannose binding"/>
    <property type="evidence" value="ECO:0007669"/>
    <property type="project" value="TreeGrafter"/>
</dbReference>
<dbReference type="Proteomes" id="UP000245383">
    <property type="component" value="Unassembled WGS sequence"/>
</dbReference>
<dbReference type="PROSITE" id="PS51328">
    <property type="entry name" value="L_LECTIN_LIKE"/>
    <property type="match status" value="1"/>
</dbReference>
<dbReference type="InterPro" id="IPR005052">
    <property type="entry name" value="Lectin_leg"/>
</dbReference>
<dbReference type="PANTHER" id="PTHR12223">
    <property type="entry name" value="VESICULAR MANNOSE-BINDING LECTIN"/>
    <property type="match status" value="1"/>
</dbReference>
<dbReference type="InterPro" id="IPR051136">
    <property type="entry name" value="Intracellular_Lectin-GPT"/>
</dbReference>
<organism evidence="8 9">
    <name type="scientific">Smittium simulii</name>
    <dbReference type="NCBI Taxonomy" id="133385"/>
    <lineage>
        <taxon>Eukaryota</taxon>
        <taxon>Fungi</taxon>
        <taxon>Fungi incertae sedis</taxon>
        <taxon>Zoopagomycota</taxon>
        <taxon>Kickxellomycotina</taxon>
        <taxon>Harpellomycetes</taxon>
        <taxon>Harpellales</taxon>
        <taxon>Legeriomycetaceae</taxon>
        <taxon>Smittium</taxon>
    </lineage>
</organism>
<evidence type="ECO:0000313" key="8">
    <source>
        <dbReference type="EMBL" id="PVU92320.1"/>
    </source>
</evidence>
<dbReference type="GO" id="GO:0000139">
    <property type="term" value="C:Golgi membrane"/>
    <property type="evidence" value="ECO:0007669"/>
    <property type="project" value="TreeGrafter"/>
</dbReference>
<keyword evidence="3 6" id="KW-0732">Signal</keyword>
<dbReference type="GO" id="GO:0030134">
    <property type="term" value="C:COPII-coated ER to Golgi transport vesicle"/>
    <property type="evidence" value="ECO:0007669"/>
    <property type="project" value="TreeGrafter"/>
</dbReference>
<accession>A0A2T9YJ07</accession>
<dbReference type="GO" id="GO:0005793">
    <property type="term" value="C:endoplasmic reticulum-Golgi intermediate compartment"/>
    <property type="evidence" value="ECO:0007669"/>
    <property type="project" value="TreeGrafter"/>
</dbReference>
<dbReference type="STRING" id="133385.A0A2T9YJ07"/>
<protein>
    <recommendedName>
        <fullName evidence="7">L-type lectin-like domain-containing protein</fullName>
    </recommendedName>
</protein>
<comment type="subcellular location">
    <subcellularLocation>
        <location evidence="1">Membrane</location>
        <topology evidence="1">Single-pass type I membrane protein</topology>
    </subcellularLocation>
</comment>
<feature type="chain" id="PRO_5015711733" description="L-type lectin-like domain-containing protein" evidence="6">
    <location>
        <begin position="24"/>
        <end position="299"/>
    </location>
</feature>
<evidence type="ECO:0000256" key="6">
    <source>
        <dbReference type="SAM" id="SignalP"/>
    </source>
</evidence>
<evidence type="ECO:0000313" key="9">
    <source>
        <dbReference type="Proteomes" id="UP000245383"/>
    </source>
</evidence>
<proteinExistence type="predicted"/>
<name>A0A2T9YJ07_9FUNG</name>